<evidence type="ECO:0000313" key="1">
    <source>
        <dbReference type="EMBL" id="SOS21595.1"/>
    </source>
</evidence>
<reference evidence="2" key="1">
    <citation type="submission" date="2017-11" db="EMBL/GenBank/DDBJ databases">
        <authorList>
            <person name="Blom J."/>
        </authorList>
    </citation>
    <scope>NUCLEOTIDE SEQUENCE [LARGE SCALE GENOMIC DNA]</scope>
</reference>
<name>A0A193SS03_9PSED</name>
<protein>
    <submittedName>
        <fullName evidence="1">Uncharacterized protein</fullName>
    </submittedName>
</protein>
<dbReference type="EMBL" id="LT963395">
    <property type="protein sequence ID" value="SOS21595.1"/>
    <property type="molecule type" value="Genomic_DNA"/>
</dbReference>
<proteinExistence type="predicted"/>
<gene>
    <name evidence="1" type="ORF">PL963_03505</name>
</gene>
<keyword evidence="2" id="KW-1185">Reference proteome</keyword>
<organism evidence="1 2">
    <name type="scientific">Pseudomonas cerasi</name>
    <dbReference type="NCBI Taxonomy" id="1583341"/>
    <lineage>
        <taxon>Bacteria</taxon>
        <taxon>Pseudomonadati</taxon>
        <taxon>Pseudomonadota</taxon>
        <taxon>Gammaproteobacteria</taxon>
        <taxon>Pseudomonadales</taxon>
        <taxon>Pseudomonadaceae</taxon>
        <taxon>Pseudomonas</taxon>
    </lineage>
</organism>
<accession>A0A193SS03</accession>
<dbReference type="Proteomes" id="UP000239025">
    <property type="component" value="Chromosome 1"/>
</dbReference>
<dbReference type="RefSeq" id="WP_065350213.1">
    <property type="nucleotide sequence ID" value="NZ_LT222319.1"/>
</dbReference>
<evidence type="ECO:0000313" key="2">
    <source>
        <dbReference type="Proteomes" id="UP000239025"/>
    </source>
</evidence>
<dbReference type="AlphaFoldDB" id="A0A193SS03"/>
<sequence>MDIEEVKQALVRTEQTLSTAHFGLNILNFGPPEQKSAGLRNVLVFGRSVTFVIQNLKTIVGEQKFTAWYSPHQERMKADPLMKYFVEARNNLEKRGQLDVNREINVKSFNSNILSGLEKPPFDSTGFFVGDETGGSGWLLDIGDGEPIKYYVQIPSSLVEAKQVFHSMPESVPEHLRELSTSELCKIYLAALGDIVESAKTEFLPPPRSRPHLRLVKG</sequence>